<dbReference type="AlphaFoldDB" id="A0A1H9R2T2"/>
<dbReference type="InterPro" id="IPR020568">
    <property type="entry name" value="Ribosomal_Su5_D2-typ_SF"/>
</dbReference>
<dbReference type="NCBIfam" id="TIGR00368">
    <property type="entry name" value="YifB family Mg chelatase-like AAA ATPase"/>
    <property type="match status" value="1"/>
</dbReference>
<reference evidence="4" key="1">
    <citation type="submission" date="2016-10" db="EMBL/GenBank/DDBJ databases">
        <authorList>
            <person name="Varghese N."/>
            <person name="Submissions S."/>
        </authorList>
    </citation>
    <scope>NUCLEOTIDE SEQUENCE [LARGE SCALE GENOMIC DNA]</scope>
    <source>
        <strain evidence="4">CGMCC 1.6963</strain>
    </source>
</reference>
<dbReference type="InterPro" id="IPR027417">
    <property type="entry name" value="P-loop_NTPase"/>
</dbReference>
<dbReference type="CDD" id="cd00009">
    <property type="entry name" value="AAA"/>
    <property type="match status" value="1"/>
</dbReference>
<dbReference type="SMART" id="SM00382">
    <property type="entry name" value="AAA"/>
    <property type="match status" value="1"/>
</dbReference>
<dbReference type="Gene3D" id="3.30.230.10">
    <property type="match status" value="1"/>
</dbReference>
<dbReference type="SUPFAM" id="SSF54211">
    <property type="entry name" value="Ribosomal protein S5 domain 2-like"/>
    <property type="match status" value="1"/>
</dbReference>
<dbReference type="InterPro" id="IPR025158">
    <property type="entry name" value="Mg_chelat-rel_C"/>
</dbReference>
<protein>
    <submittedName>
        <fullName evidence="3">Magnesium chelatase family protein</fullName>
    </submittedName>
</protein>
<evidence type="ECO:0000256" key="1">
    <source>
        <dbReference type="ARBA" id="ARBA00006354"/>
    </source>
</evidence>
<evidence type="ECO:0000259" key="2">
    <source>
        <dbReference type="SMART" id="SM00382"/>
    </source>
</evidence>
<comment type="similarity">
    <text evidence="1">Belongs to the Mg-chelatase subunits D/I family. ComM subfamily.</text>
</comment>
<dbReference type="PANTHER" id="PTHR32039">
    <property type="entry name" value="MAGNESIUM-CHELATASE SUBUNIT CHLI"/>
    <property type="match status" value="1"/>
</dbReference>
<dbReference type="Pfam" id="PF13541">
    <property type="entry name" value="ChlI"/>
    <property type="match status" value="1"/>
</dbReference>
<dbReference type="EMBL" id="FOHB01000001">
    <property type="protein sequence ID" value="SER66927.1"/>
    <property type="molecule type" value="Genomic_DNA"/>
</dbReference>
<dbReference type="InterPro" id="IPR000523">
    <property type="entry name" value="Mg_chelatse_chII-like_cat_dom"/>
</dbReference>
<dbReference type="Gene3D" id="3.40.50.300">
    <property type="entry name" value="P-loop containing nucleotide triphosphate hydrolases"/>
    <property type="match status" value="1"/>
</dbReference>
<dbReference type="GO" id="GO:0005524">
    <property type="term" value="F:ATP binding"/>
    <property type="evidence" value="ECO:0007669"/>
    <property type="project" value="InterPro"/>
</dbReference>
<proteinExistence type="inferred from homology"/>
<dbReference type="InterPro" id="IPR004482">
    <property type="entry name" value="Mg_chelat-rel"/>
</dbReference>
<dbReference type="InterPro" id="IPR003593">
    <property type="entry name" value="AAA+_ATPase"/>
</dbReference>
<organism evidence="3 4">
    <name type="scientific">Pedococcus cremeus</name>
    <dbReference type="NCBI Taxonomy" id="587636"/>
    <lineage>
        <taxon>Bacteria</taxon>
        <taxon>Bacillati</taxon>
        <taxon>Actinomycetota</taxon>
        <taxon>Actinomycetes</taxon>
        <taxon>Micrococcales</taxon>
        <taxon>Intrasporangiaceae</taxon>
        <taxon>Pedococcus</taxon>
    </lineage>
</organism>
<dbReference type="OrthoDB" id="9813147at2"/>
<dbReference type="Proteomes" id="UP000199019">
    <property type="component" value="Unassembled WGS sequence"/>
</dbReference>
<dbReference type="RefSeq" id="WP_091755577.1">
    <property type="nucleotide sequence ID" value="NZ_FOHB01000001.1"/>
</dbReference>
<dbReference type="SUPFAM" id="SSF52540">
    <property type="entry name" value="P-loop containing nucleoside triphosphate hydrolases"/>
    <property type="match status" value="1"/>
</dbReference>
<dbReference type="Pfam" id="PF01078">
    <property type="entry name" value="Mg_chelatase"/>
    <property type="match status" value="1"/>
</dbReference>
<accession>A0A1H9R2T2</accession>
<sequence length="513" mass="53237">MGFGRTRSVALTGLDGALVQVEADIAQGLPHFAVSGLPDTACLQSTDRVKAGTSNSGLPLPQRRITVNLSPASIPKAGTAFDLAIAVAALVGAQVLPAEVAEDVVHLGEVGLDGTIRPVRGVLPSVLAAAAQGVRDVVVPLANAREAALVPGVRVHAVPDLATLHHRYAQAKAGRLPEVPLPAAERDTASDRGAKDLADVVGQPEARLAVELAAAGGHHLFLMGPPGAGKTMLAERLVSVLPRLEPQQSLEVLAVRSLLGPVPDALAAEATPPFVAPHHSASTAAIVGGGSGAIRPGAVSQAHHGVLFLDEAPEFKVTTLQALRQPLESGEVWVSRARSSVRFPARFQLVMAANPCPCGLGFGKGAECSCRPQAKRAYMTKLGGPLLDRVDLQVAMPAINLAALGESSGESSDVVAARVAEAREVQAARWSGQPWTLNGHASGSTLRRGTFRLARGVTADLDRALDRGQITLRGYDRILRLGWTVADLAGHDSPDRDDLGLALTLRNRGPVAA</sequence>
<gene>
    <name evidence="3" type="ORF">SAMN05216199_0838</name>
</gene>
<feature type="domain" description="AAA+ ATPase" evidence="2">
    <location>
        <begin position="216"/>
        <end position="400"/>
    </location>
</feature>
<keyword evidence="4" id="KW-1185">Reference proteome</keyword>
<dbReference type="InterPro" id="IPR014721">
    <property type="entry name" value="Ribsml_uS5_D2-typ_fold_subgr"/>
</dbReference>
<dbReference type="PANTHER" id="PTHR32039:SF7">
    <property type="entry name" value="COMPETENCE PROTEIN COMM"/>
    <property type="match status" value="1"/>
</dbReference>
<evidence type="ECO:0000313" key="4">
    <source>
        <dbReference type="Proteomes" id="UP000199019"/>
    </source>
</evidence>
<dbReference type="InterPro" id="IPR045006">
    <property type="entry name" value="CHLI-like"/>
</dbReference>
<dbReference type="STRING" id="587636.SAMN05216199_0838"/>
<name>A0A1H9R2T2_9MICO</name>
<evidence type="ECO:0000313" key="3">
    <source>
        <dbReference type="EMBL" id="SER66927.1"/>
    </source>
</evidence>
<dbReference type="Pfam" id="PF13335">
    <property type="entry name" value="Mg_chelatase_C"/>
    <property type="match status" value="1"/>
</dbReference>